<dbReference type="InterPro" id="IPR050706">
    <property type="entry name" value="Cyclic-di-GMP_PDE-like"/>
</dbReference>
<dbReference type="CDD" id="cd01948">
    <property type="entry name" value="EAL"/>
    <property type="match status" value="1"/>
</dbReference>
<accession>A0A4Y9SMK4</accession>
<dbReference type="Gene3D" id="3.30.450.40">
    <property type="match status" value="1"/>
</dbReference>
<dbReference type="SMART" id="SM00065">
    <property type="entry name" value="GAF"/>
    <property type="match status" value="1"/>
</dbReference>
<dbReference type="AlphaFoldDB" id="A0A4Y9SMK4"/>
<reference evidence="2 3" key="1">
    <citation type="submission" date="2019-03" db="EMBL/GenBank/DDBJ databases">
        <title>Draft Genome Sequence of Massilia arenosa sp. nov., a Novel Massilia Species Isolated from a Sandy-loam Maize Soil.</title>
        <authorList>
            <person name="Raths R."/>
            <person name="Peta V."/>
            <person name="Bucking H."/>
        </authorList>
    </citation>
    <scope>NUCLEOTIDE SEQUENCE [LARGE SCALE GENOMIC DNA]</scope>
    <source>
        <strain evidence="2 3">MC02</strain>
    </source>
</reference>
<dbReference type="PANTHER" id="PTHR33121:SF19">
    <property type="entry name" value="CYCLIC DI-GMP PHOSPHODIESTERASE PA2567"/>
    <property type="match status" value="1"/>
</dbReference>
<proteinExistence type="predicted"/>
<dbReference type="PROSITE" id="PS50883">
    <property type="entry name" value="EAL"/>
    <property type="match status" value="1"/>
</dbReference>
<dbReference type="EMBL" id="SPVF01000094">
    <property type="protein sequence ID" value="TFW23582.1"/>
    <property type="molecule type" value="Genomic_DNA"/>
</dbReference>
<dbReference type="RefSeq" id="WP_135206428.1">
    <property type="nucleotide sequence ID" value="NZ_SPVF01000094.1"/>
</dbReference>
<dbReference type="InterPro" id="IPR029016">
    <property type="entry name" value="GAF-like_dom_sf"/>
</dbReference>
<dbReference type="InterPro" id="IPR003018">
    <property type="entry name" value="GAF"/>
</dbReference>
<feature type="domain" description="EAL" evidence="1">
    <location>
        <begin position="325"/>
        <end position="579"/>
    </location>
</feature>
<evidence type="ECO:0000313" key="3">
    <source>
        <dbReference type="Proteomes" id="UP000298438"/>
    </source>
</evidence>
<dbReference type="Gene3D" id="3.20.20.450">
    <property type="entry name" value="EAL domain"/>
    <property type="match status" value="1"/>
</dbReference>
<evidence type="ECO:0000259" key="1">
    <source>
        <dbReference type="PROSITE" id="PS50883"/>
    </source>
</evidence>
<comment type="caution">
    <text evidence="2">The sequence shown here is derived from an EMBL/GenBank/DDBJ whole genome shotgun (WGS) entry which is preliminary data.</text>
</comment>
<dbReference type="Gene3D" id="3.30.70.270">
    <property type="match status" value="1"/>
</dbReference>
<dbReference type="PANTHER" id="PTHR33121">
    <property type="entry name" value="CYCLIC DI-GMP PHOSPHODIESTERASE PDEF"/>
    <property type="match status" value="1"/>
</dbReference>
<dbReference type="Pfam" id="PF01590">
    <property type="entry name" value="GAF"/>
    <property type="match status" value="1"/>
</dbReference>
<dbReference type="OrthoDB" id="9813903at2"/>
<dbReference type="InterPro" id="IPR035919">
    <property type="entry name" value="EAL_sf"/>
</dbReference>
<name>A0A4Y9SMK4_9BURK</name>
<dbReference type="GO" id="GO:0071111">
    <property type="term" value="F:cyclic-guanylate-specific phosphodiesterase activity"/>
    <property type="evidence" value="ECO:0007669"/>
    <property type="project" value="InterPro"/>
</dbReference>
<dbReference type="SUPFAM" id="SSF55781">
    <property type="entry name" value="GAF domain-like"/>
    <property type="match status" value="1"/>
</dbReference>
<evidence type="ECO:0000313" key="2">
    <source>
        <dbReference type="EMBL" id="TFW23582.1"/>
    </source>
</evidence>
<protein>
    <submittedName>
        <fullName evidence="2">Phosphodiesterase</fullName>
    </submittedName>
</protein>
<keyword evidence="3" id="KW-1185">Reference proteome</keyword>
<gene>
    <name evidence="2" type="ORF">E4L96_06630</name>
</gene>
<dbReference type="InterPro" id="IPR001633">
    <property type="entry name" value="EAL_dom"/>
</dbReference>
<dbReference type="Proteomes" id="UP000298438">
    <property type="component" value="Unassembled WGS sequence"/>
</dbReference>
<sequence>MDYEFRRLDALRRLELLDTPPGEAFDRITRMAARLFKLPIAAVSLTDSDRQWFKSRVGVEHDHIPRIKAPCGQVADKACHLTIPDLLEDPYFRDSTLAQSGIRFYSGAPLMTKDGYCLGAMCVLGTEPRTVTEEEAEALRDLAEMVMAQIELQHAIGRVDPHSGLPNRNQFMEDFADLALDRPQGEPRHLVLLNVASPEQVGHAVRALGAGVLDEVMADFLPAFRARFPGTAYQVGATQFAVLAPQESSLRTLTSLAADWSPGIHISDTSRYVATPAIGIAPFGIGEADALDVLRRAQSAIADAFAAGEPVRAYSSECDSAYRRRFALLHEFGQALEAGDQLHLVYQPRLDAVTRDVTGAEALLRWIHPQLGFVSPAEFMPLVEKTSMARPTTSWVLEHALAQLAVWRGDGMELTLSINVCAPNLAERDFVPLLAERLRRHGIPPSAVELEVTESAVMENLAVAQQTLRDVRALGVRVAIDDFGTGYSSLSYLQGMPADTVKIDQSFIREVEQDGRQRALAAAIIGLSHELGYRVVAEGVESAPAASWLAGAACDELQGYLFSRPLAPADFAGWHAAHSAMGVVTAACSVL</sequence>
<organism evidence="2 3">
    <name type="scientific">Zemynaea arenosa</name>
    <dbReference type="NCBI Taxonomy" id="2561931"/>
    <lineage>
        <taxon>Bacteria</taxon>
        <taxon>Pseudomonadati</taxon>
        <taxon>Pseudomonadota</taxon>
        <taxon>Betaproteobacteria</taxon>
        <taxon>Burkholderiales</taxon>
        <taxon>Oxalobacteraceae</taxon>
        <taxon>Telluria group</taxon>
        <taxon>Zemynaea</taxon>
    </lineage>
</organism>
<dbReference type="InterPro" id="IPR043128">
    <property type="entry name" value="Rev_trsase/Diguanyl_cyclase"/>
</dbReference>
<dbReference type="Pfam" id="PF00563">
    <property type="entry name" value="EAL"/>
    <property type="match status" value="1"/>
</dbReference>
<dbReference type="SUPFAM" id="SSF141868">
    <property type="entry name" value="EAL domain-like"/>
    <property type="match status" value="1"/>
</dbReference>
<dbReference type="SMART" id="SM00052">
    <property type="entry name" value="EAL"/>
    <property type="match status" value="1"/>
</dbReference>